<dbReference type="Proteomes" id="UP000824249">
    <property type="component" value="Unassembled WGS sequence"/>
</dbReference>
<name>A0A9D1VVE6_9FIRM</name>
<proteinExistence type="predicted"/>
<comment type="caution">
    <text evidence="1">The sequence shown here is derived from an EMBL/GenBank/DDBJ whole genome shotgun (WGS) entry which is preliminary data.</text>
</comment>
<sequence>MEKKENYARPIAAACGEGEEEPAELLFAVVPQAEALIVHRNGESRRFTRGSGAFASAAAAWRAMTEGAVRMPAFGVSIDRLTREEMREGLWAEFCFAKEQTVAGMPFTALLFAVKEEFCGFNVVRLYDGGYNGRCFYIDLRGGTMRPFAEALAAVCGQP</sequence>
<evidence type="ECO:0000313" key="2">
    <source>
        <dbReference type="Proteomes" id="UP000824249"/>
    </source>
</evidence>
<dbReference type="AlphaFoldDB" id="A0A9D1VVE6"/>
<accession>A0A9D1VVE6</accession>
<reference evidence="1" key="2">
    <citation type="submission" date="2021-04" db="EMBL/GenBank/DDBJ databases">
        <authorList>
            <person name="Gilroy R."/>
        </authorList>
    </citation>
    <scope>NUCLEOTIDE SEQUENCE</scope>
    <source>
        <strain evidence="1">26628</strain>
    </source>
</reference>
<protein>
    <submittedName>
        <fullName evidence="1">Uncharacterized protein</fullName>
    </submittedName>
</protein>
<gene>
    <name evidence="1" type="ORF">H9737_06815</name>
</gene>
<reference evidence="1" key="1">
    <citation type="journal article" date="2021" name="PeerJ">
        <title>Extensive microbial diversity within the chicken gut microbiome revealed by metagenomics and culture.</title>
        <authorList>
            <person name="Gilroy R."/>
            <person name="Ravi A."/>
            <person name="Getino M."/>
            <person name="Pursley I."/>
            <person name="Horton D.L."/>
            <person name="Alikhan N.F."/>
            <person name="Baker D."/>
            <person name="Gharbi K."/>
            <person name="Hall N."/>
            <person name="Watson M."/>
            <person name="Adriaenssens E.M."/>
            <person name="Foster-Nyarko E."/>
            <person name="Jarju S."/>
            <person name="Secka A."/>
            <person name="Antonio M."/>
            <person name="Oren A."/>
            <person name="Chaudhuri R.R."/>
            <person name="La Ragione R."/>
            <person name="Hildebrand F."/>
            <person name="Pallen M.J."/>
        </authorList>
    </citation>
    <scope>NUCLEOTIDE SEQUENCE</scope>
    <source>
        <strain evidence="1">26628</strain>
    </source>
</reference>
<evidence type="ECO:0000313" key="1">
    <source>
        <dbReference type="EMBL" id="HIX47382.1"/>
    </source>
</evidence>
<dbReference type="EMBL" id="DXFD01000101">
    <property type="protein sequence ID" value="HIX47382.1"/>
    <property type="molecule type" value="Genomic_DNA"/>
</dbReference>
<organism evidence="1 2">
    <name type="scientific">Candidatus Borkfalkia faecigallinarum</name>
    <dbReference type="NCBI Taxonomy" id="2838509"/>
    <lineage>
        <taxon>Bacteria</taxon>
        <taxon>Bacillati</taxon>
        <taxon>Bacillota</taxon>
        <taxon>Clostridia</taxon>
        <taxon>Christensenellales</taxon>
        <taxon>Christensenellaceae</taxon>
        <taxon>Candidatus Borkfalkia</taxon>
    </lineage>
</organism>